<dbReference type="Proteomes" id="UP000218811">
    <property type="component" value="Unassembled WGS sequence"/>
</dbReference>
<dbReference type="OrthoDB" id="434253at2759"/>
<dbReference type="PANTHER" id="PTHR28243">
    <property type="entry name" value="AGL049CP"/>
    <property type="match status" value="1"/>
</dbReference>
<dbReference type="SUPFAM" id="SSF50475">
    <property type="entry name" value="FMN-binding split barrel"/>
    <property type="match status" value="1"/>
</dbReference>
<gene>
    <name evidence="2" type="ORF">WOLCODRAFT_22657</name>
</gene>
<sequence length="210" mass="23686">MIATVDNDGVPRVRSVGHRELLHPAGSPNLPIIVTSTDIRTPKIEQMRRSRTGLVELCCWMAGSKDQFRILGATHFVTAPDAGIGAQPIDVNRPSLALDKLTGQGFDWEAKRQELFDSIDEHGKAWWCKPPPGSVMDPHANPKDWPRTIPKLGEAQSEEDRCNQERALHNFALVLIEVVEVDWARVSTDPHQRTRFVRIGEEWEEQTLMP</sequence>
<evidence type="ECO:0000259" key="1">
    <source>
        <dbReference type="Pfam" id="PF12766"/>
    </source>
</evidence>
<proteinExistence type="predicted"/>
<feature type="domain" description="Pyridoxamine 5'-phosphate oxidase Alr4036 family FMN-binding" evidence="1">
    <location>
        <begin position="2"/>
        <end position="77"/>
    </location>
</feature>
<evidence type="ECO:0000313" key="2">
    <source>
        <dbReference type="EMBL" id="PCH34383.1"/>
    </source>
</evidence>
<accession>A0A2H3J3M1</accession>
<name>A0A2H3J3M1_WOLCO</name>
<dbReference type="Gene3D" id="2.30.110.10">
    <property type="entry name" value="Electron Transport, Fmn-binding Protein, Chain A"/>
    <property type="match status" value="1"/>
</dbReference>
<dbReference type="OMA" id="EVDWVQM"/>
<dbReference type="InterPro" id="IPR024624">
    <property type="entry name" value="Pyridox_Oxase_Alr4036_FMN-bd"/>
</dbReference>
<protein>
    <recommendedName>
        <fullName evidence="1">Pyridoxamine 5'-phosphate oxidase Alr4036 family FMN-binding domain-containing protein</fullName>
    </recommendedName>
</protein>
<dbReference type="InterPro" id="IPR012349">
    <property type="entry name" value="Split_barrel_FMN-bd"/>
</dbReference>
<evidence type="ECO:0000313" key="3">
    <source>
        <dbReference type="Proteomes" id="UP000218811"/>
    </source>
</evidence>
<dbReference type="PANTHER" id="PTHR28243:SF1">
    <property type="entry name" value="PYRIDOXAMINE 5'-PHOSPHATE OXIDASE ALR4036 FAMILY FMN-BINDING DOMAIN-CONTAINING PROTEIN"/>
    <property type="match status" value="1"/>
</dbReference>
<reference evidence="2 3" key="1">
    <citation type="journal article" date="2012" name="Science">
        <title>The Paleozoic origin of enzymatic lignin decomposition reconstructed from 31 fungal genomes.</title>
        <authorList>
            <person name="Floudas D."/>
            <person name="Binder M."/>
            <person name="Riley R."/>
            <person name="Barry K."/>
            <person name="Blanchette R.A."/>
            <person name="Henrissat B."/>
            <person name="Martinez A.T."/>
            <person name="Otillar R."/>
            <person name="Spatafora J.W."/>
            <person name="Yadav J.S."/>
            <person name="Aerts A."/>
            <person name="Benoit I."/>
            <person name="Boyd A."/>
            <person name="Carlson A."/>
            <person name="Copeland A."/>
            <person name="Coutinho P.M."/>
            <person name="de Vries R.P."/>
            <person name="Ferreira P."/>
            <person name="Findley K."/>
            <person name="Foster B."/>
            <person name="Gaskell J."/>
            <person name="Glotzer D."/>
            <person name="Gorecki P."/>
            <person name="Heitman J."/>
            <person name="Hesse C."/>
            <person name="Hori C."/>
            <person name="Igarashi K."/>
            <person name="Jurgens J.A."/>
            <person name="Kallen N."/>
            <person name="Kersten P."/>
            <person name="Kohler A."/>
            <person name="Kuees U."/>
            <person name="Kumar T.K.A."/>
            <person name="Kuo A."/>
            <person name="LaButti K."/>
            <person name="Larrondo L.F."/>
            <person name="Lindquist E."/>
            <person name="Ling A."/>
            <person name="Lombard V."/>
            <person name="Lucas S."/>
            <person name="Lundell T."/>
            <person name="Martin R."/>
            <person name="McLaughlin D.J."/>
            <person name="Morgenstern I."/>
            <person name="Morin E."/>
            <person name="Murat C."/>
            <person name="Nagy L.G."/>
            <person name="Nolan M."/>
            <person name="Ohm R.A."/>
            <person name="Patyshakuliyeva A."/>
            <person name="Rokas A."/>
            <person name="Ruiz-Duenas F.J."/>
            <person name="Sabat G."/>
            <person name="Salamov A."/>
            <person name="Samejima M."/>
            <person name="Schmutz J."/>
            <person name="Slot J.C."/>
            <person name="St John F."/>
            <person name="Stenlid J."/>
            <person name="Sun H."/>
            <person name="Sun S."/>
            <person name="Syed K."/>
            <person name="Tsang A."/>
            <person name="Wiebenga A."/>
            <person name="Young D."/>
            <person name="Pisabarro A."/>
            <person name="Eastwood D.C."/>
            <person name="Martin F."/>
            <person name="Cullen D."/>
            <person name="Grigoriev I.V."/>
            <person name="Hibbett D.S."/>
        </authorList>
    </citation>
    <scope>NUCLEOTIDE SEQUENCE [LARGE SCALE GENOMIC DNA]</scope>
    <source>
        <strain evidence="2 3">MD-104</strain>
    </source>
</reference>
<dbReference type="Pfam" id="PF12766">
    <property type="entry name" value="Pyridox_oxase_2"/>
    <property type="match status" value="1"/>
</dbReference>
<organism evidence="2 3">
    <name type="scientific">Wolfiporia cocos (strain MD-104)</name>
    <name type="common">Brown rot fungus</name>
    <dbReference type="NCBI Taxonomy" id="742152"/>
    <lineage>
        <taxon>Eukaryota</taxon>
        <taxon>Fungi</taxon>
        <taxon>Dikarya</taxon>
        <taxon>Basidiomycota</taxon>
        <taxon>Agaricomycotina</taxon>
        <taxon>Agaricomycetes</taxon>
        <taxon>Polyporales</taxon>
        <taxon>Phaeolaceae</taxon>
        <taxon>Wolfiporia</taxon>
    </lineage>
</organism>
<dbReference type="EMBL" id="KB467831">
    <property type="protein sequence ID" value="PCH34383.1"/>
    <property type="molecule type" value="Genomic_DNA"/>
</dbReference>
<keyword evidence="3" id="KW-1185">Reference proteome</keyword>
<dbReference type="STRING" id="742152.A0A2H3J3M1"/>
<dbReference type="GO" id="GO:0010181">
    <property type="term" value="F:FMN binding"/>
    <property type="evidence" value="ECO:0007669"/>
    <property type="project" value="InterPro"/>
</dbReference>
<dbReference type="AlphaFoldDB" id="A0A2H3J3M1"/>